<organism evidence="2 3">
    <name type="scientific">Amycolatopsis mongoliensis</name>
    <dbReference type="NCBI Taxonomy" id="715475"/>
    <lineage>
        <taxon>Bacteria</taxon>
        <taxon>Bacillati</taxon>
        <taxon>Actinomycetota</taxon>
        <taxon>Actinomycetes</taxon>
        <taxon>Pseudonocardiales</taxon>
        <taxon>Pseudonocardiaceae</taxon>
        <taxon>Amycolatopsis</taxon>
    </lineage>
</organism>
<evidence type="ECO:0000313" key="2">
    <source>
        <dbReference type="EMBL" id="WIY04421.1"/>
    </source>
</evidence>
<dbReference type="EMBL" id="CP127295">
    <property type="protein sequence ID" value="WIY04421.1"/>
    <property type="molecule type" value="Genomic_DNA"/>
</dbReference>
<protein>
    <submittedName>
        <fullName evidence="2">Uncharacterized protein</fullName>
    </submittedName>
</protein>
<gene>
    <name evidence="2" type="ORF">QRX60_11445</name>
</gene>
<dbReference type="PROSITE" id="PS51257">
    <property type="entry name" value="PROKAR_LIPOPROTEIN"/>
    <property type="match status" value="1"/>
</dbReference>
<keyword evidence="1" id="KW-1133">Transmembrane helix</keyword>
<dbReference type="AlphaFoldDB" id="A0A9Y2JTG9"/>
<feature type="transmembrane region" description="Helical" evidence="1">
    <location>
        <begin position="12"/>
        <end position="31"/>
    </location>
</feature>
<keyword evidence="1" id="KW-0812">Transmembrane</keyword>
<dbReference type="KEGG" id="amog:QRX60_11445"/>
<dbReference type="RefSeq" id="WP_286000748.1">
    <property type="nucleotide sequence ID" value="NZ_CP127295.1"/>
</dbReference>
<name>A0A9Y2JTG9_9PSEU</name>
<proteinExistence type="predicted"/>
<keyword evidence="3" id="KW-1185">Reference proteome</keyword>
<accession>A0A9Y2JTG9</accession>
<reference evidence="2 3" key="1">
    <citation type="submission" date="2023-06" db="EMBL/GenBank/DDBJ databases">
        <authorList>
            <person name="Oyuntsetseg B."/>
            <person name="Kim S.B."/>
        </authorList>
    </citation>
    <scope>NUCLEOTIDE SEQUENCE [LARGE SCALE GENOMIC DNA]</scope>
    <source>
        <strain evidence="2 3">4-36</strain>
    </source>
</reference>
<sequence>MADFRMIDPHYWIVASFIIVGVVGCEAAAAWHEDSLHLHTPEYSVDFRDNGTYGATGAAGQLGDLSAWDVRWLS</sequence>
<evidence type="ECO:0000256" key="1">
    <source>
        <dbReference type="SAM" id="Phobius"/>
    </source>
</evidence>
<evidence type="ECO:0000313" key="3">
    <source>
        <dbReference type="Proteomes" id="UP001239397"/>
    </source>
</evidence>
<dbReference type="Proteomes" id="UP001239397">
    <property type="component" value="Chromosome"/>
</dbReference>
<keyword evidence="1" id="KW-0472">Membrane</keyword>